<sequence length="324" mass="36792">RVAARLAQRAQPLHHDQLHVVVALLHYQLDVARRRRLDSGGRGGERDEGPSGLVAHGGRRRVEEAVHRADEAGPLRRVRVAHLIDELDYDELQDVSEAVHVVEPRSEVGERALLVRVQQHEKRVPLAGHVLLRLQEVTHQLRRVRDQELEVFIDGKDSQHSVPAHVGVPVLEAGADGRHQRLQQLRLFKLAQEAQRRPADKLVRVLQILPISIADQNHLLHEFAIGCGLGDNLPEDEQQLLDGVVLQRQHKADNDHQQPRDLLPRQNDAYHLLEGFNLLFCVTLLKIKLELHLIVGLRVSREVYEGIAWLLHTRHAYLCAVLAD</sequence>
<dbReference type="EMBL" id="GDQN01010578">
    <property type="protein sequence ID" value="JAT80476.1"/>
    <property type="molecule type" value="Transcribed_RNA"/>
</dbReference>
<organism evidence="2">
    <name type="scientific">Pectinophora gossypiella</name>
    <name type="common">Cotton pink bollworm</name>
    <name type="synonym">Depressaria gossypiella</name>
    <dbReference type="NCBI Taxonomy" id="13191"/>
    <lineage>
        <taxon>Eukaryota</taxon>
        <taxon>Metazoa</taxon>
        <taxon>Ecdysozoa</taxon>
        <taxon>Arthropoda</taxon>
        <taxon>Hexapoda</taxon>
        <taxon>Insecta</taxon>
        <taxon>Pterygota</taxon>
        <taxon>Neoptera</taxon>
        <taxon>Endopterygota</taxon>
        <taxon>Lepidoptera</taxon>
        <taxon>Glossata</taxon>
        <taxon>Ditrysia</taxon>
        <taxon>Gelechioidea</taxon>
        <taxon>Gelechiidae</taxon>
        <taxon>Apatetrinae</taxon>
        <taxon>Pectinophora</taxon>
    </lineage>
</organism>
<accession>A0A1E1W0H6</accession>
<dbReference type="AlphaFoldDB" id="A0A1E1W0H6"/>
<feature type="compositionally biased region" description="Basic and acidic residues" evidence="1">
    <location>
        <begin position="37"/>
        <end position="49"/>
    </location>
</feature>
<evidence type="ECO:0000256" key="1">
    <source>
        <dbReference type="SAM" id="MobiDB-lite"/>
    </source>
</evidence>
<evidence type="ECO:0000313" key="2">
    <source>
        <dbReference type="EMBL" id="JAT80476.1"/>
    </source>
</evidence>
<feature type="region of interest" description="Disordered" evidence="1">
    <location>
        <begin position="37"/>
        <end position="60"/>
    </location>
</feature>
<proteinExistence type="predicted"/>
<feature type="non-terminal residue" evidence="2">
    <location>
        <position position="1"/>
    </location>
</feature>
<name>A0A1E1W0H6_PECGO</name>
<gene>
    <name evidence="2" type="ORF">g.17708</name>
</gene>
<reference evidence="2" key="1">
    <citation type="submission" date="2015-09" db="EMBL/GenBank/DDBJ databases">
        <title>De novo assembly of Pectinophora gossypiella (Pink Bollworm) gut transcriptome.</title>
        <authorList>
            <person name="Tassone E.E."/>
        </authorList>
    </citation>
    <scope>NUCLEOTIDE SEQUENCE</scope>
</reference>
<protein>
    <submittedName>
        <fullName evidence="2">Uncharacterized protein</fullName>
    </submittedName>
</protein>